<name>A0AAD7HQB4_9AGAR</name>
<dbReference type="InterPro" id="IPR050425">
    <property type="entry name" value="NAD(P)_dehydrat-like"/>
</dbReference>
<evidence type="ECO:0000256" key="2">
    <source>
        <dbReference type="ARBA" id="ARBA00023445"/>
    </source>
</evidence>
<protein>
    <recommendedName>
        <fullName evidence="3">NAD-dependent epimerase/dehydratase domain-containing protein</fullName>
    </recommendedName>
</protein>
<dbReference type="InterPro" id="IPR036291">
    <property type="entry name" value="NAD(P)-bd_dom_sf"/>
</dbReference>
<proteinExistence type="inferred from homology"/>
<reference evidence="4" key="1">
    <citation type="submission" date="2023-03" db="EMBL/GenBank/DDBJ databases">
        <title>Massive genome expansion in bonnet fungi (Mycena s.s.) driven by repeated elements and novel gene families across ecological guilds.</title>
        <authorList>
            <consortium name="Lawrence Berkeley National Laboratory"/>
            <person name="Harder C.B."/>
            <person name="Miyauchi S."/>
            <person name="Viragh M."/>
            <person name="Kuo A."/>
            <person name="Thoen E."/>
            <person name="Andreopoulos B."/>
            <person name="Lu D."/>
            <person name="Skrede I."/>
            <person name="Drula E."/>
            <person name="Henrissat B."/>
            <person name="Morin E."/>
            <person name="Kohler A."/>
            <person name="Barry K."/>
            <person name="LaButti K."/>
            <person name="Morin E."/>
            <person name="Salamov A."/>
            <person name="Lipzen A."/>
            <person name="Mereny Z."/>
            <person name="Hegedus B."/>
            <person name="Baldrian P."/>
            <person name="Stursova M."/>
            <person name="Weitz H."/>
            <person name="Taylor A."/>
            <person name="Grigoriev I.V."/>
            <person name="Nagy L.G."/>
            <person name="Martin F."/>
            <person name="Kauserud H."/>
        </authorList>
    </citation>
    <scope>NUCLEOTIDE SEQUENCE</scope>
    <source>
        <strain evidence="4">CBHHK182m</strain>
    </source>
</reference>
<feature type="domain" description="NAD-dependent epimerase/dehydratase" evidence="3">
    <location>
        <begin position="6"/>
        <end position="252"/>
    </location>
</feature>
<dbReference type="Proteomes" id="UP001215598">
    <property type="component" value="Unassembled WGS sequence"/>
</dbReference>
<keyword evidence="1" id="KW-0560">Oxidoreductase</keyword>
<organism evidence="4 5">
    <name type="scientific">Mycena metata</name>
    <dbReference type="NCBI Taxonomy" id="1033252"/>
    <lineage>
        <taxon>Eukaryota</taxon>
        <taxon>Fungi</taxon>
        <taxon>Dikarya</taxon>
        <taxon>Basidiomycota</taxon>
        <taxon>Agaricomycotina</taxon>
        <taxon>Agaricomycetes</taxon>
        <taxon>Agaricomycetidae</taxon>
        <taxon>Agaricales</taxon>
        <taxon>Marasmiineae</taxon>
        <taxon>Mycenaceae</taxon>
        <taxon>Mycena</taxon>
    </lineage>
</organism>
<evidence type="ECO:0000313" key="5">
    <source>
        <dbReference type="Proteomes" id="UP001215598"/>
    </source>
</evidence>
<dbReference type="Pfam" id="PF01370">
    <property type="entry name" value="Epimerase"/>
    <property type="match status" value="1"/>
</dbReference>
<evidence type="ECO:0000313" key="4">
    <source>
        <dbReference type="EMBL" id="KAJ7725058.1"/>
    </source>
</evidence>
<sequence>MSNALVLISGATGFVGTEIARQFVDAGFAVRATARSAGKITDWQKANPEYETIQWVVVEDGTLPGSFTGAVKDVKYIIHCAGPFHYNFKPEDNATAMLLPAINMSKAMVDAAIAELSVEHLVITSSFAAVLKWSDLPHAGHTYAGKEWNPATFDEAVESPNPVFVYCAAKALGERAIWEHKDRKFRVTSICPAMIYGPPKQAVKSMDDLNTSSQTFWSLINGKPTDPIPATGILTGTDVRDVAALHVRAIETAHTVSYDRRILAMAFHSFNCHHVASLLKSFADSPEKLQRIKNGESAADPVYEHYVSDSSEAEALLGRPFIGADQCAKETALRLWQLEDALKAR</sequence>
<dbReference type="InterPro" id="IPR001509">
    <property type="entry name" value="Epimerase_deHydtase"/>
</dbReference>
<dbReference type="GO" id="GO:0016616">
    <property type="term" value="F:oxidoreductase activity, acting on the CH-OH group of donors, NAD or NADP as acceptor"/>
    <property type="evidence" value="ECO:0007669"/>
    <property type="project" value="TreeGrafter"/>
</dbReference>
<comment type="caution">
    <text evidence="4">The sequence shown here is derived from an EMBL/GenBank/DDBJ whole genome shotgun (WGS) entry which is preliminary data.</text>
</comment>
<dbReference type="SUPFAM" id="SSF51735">
    <property type="entry name" value="NAD(P)-binding Rossmann-fold domains"/>
    <property type="match status" value="1"/>
</dbReference>
<keyword evidence="5" id="KW-1185">Reference proteome</keyword>
<evidence type="ECO:0000256" key="1">
    <source>
        <dbReference type="ARBA" id="ARBA00023002"/>
    </source>
</evidence>
<comment type="similarity">
    <text evidence="2">Belongs to the NAD(P)-dependent epimerase/dehydratase family. Dihydroflavonol-4-reductase subfamily.</text>
</comment>
<dbReference type="Gene3D" id="3.40.50.720">
    <property type="entry name" value="NAD(P)-binding Rossmann-like Domain"/>
    <property type="match status" value="1"/>
</dbReference>
<accession>A0AAD7HQB4</accession>
<dbReference type="EMBL" id="JARKIB010000197">
    <property type="protein sequence ID" value="KAJ7725058.1"/>
    <property type="molecule type" value="Genomic_DNA"/>
</dbReference>
<dbReference type="PANTHER" id="PTHR10366:SF564">
    <property type="entry name" value="STEROL-4-ALPHA-CARBOXYLATE 3-DEHYDROGENASE, DECARBOXYLATING"/>
    <property type="match status" value="1"/>
</dbReference>
<dbReference type="AlphaFoldDB" id="A0AAD7HQB4"/>
<dbReference type="PANTHER" id="PTHR10366">
    <property type="entry name" value="NAD DEPENDENT EPIMERASE/DEHYDRATASE"/>
    <property type="match status" value="1"/>
</dbReference>
<gene>
    <name evidence="4" type="ORF">B0H16DRAFT_285225</name>
</gene>
<evidence type="ECO:0000259" key="3">
    <source>
        <dbReference type="Pfam" id="PF01370"/>
    </source>
</evidence>